<feature type="region of interest" description="Disordered" evidence="1">
    <location>
        <begin position="77"/>
        <end position="186"/>
    </location>
</feature>
<organism evidence="2 3">
    <name type="scientific">Potamilus streckersoni</name>
    <dbReference type="NCBI Taxonomy" id="2493646"/>
    <lineage>
        <taxon>Eukaryota</taxon>
        <taxon>Metazoa</taxon>
        <taxon>Spiralia</taxon>
        <taxon>Lophotrochozoa</taxon>
        <taxon>Mollusca</taxon>
        <taxon>Bivalvia</taxon>
        <taxon>Autobranchia</taxon>
        <taxon>Heteroconchia</taxon>
        <taxon>Palaeoheterodonta</taxon>
        <taxon>Unionida</taxon>
        <taxon>Unionoidea</taxon>
        <taxon>Unionidae</taxon>
        <taxon>Ambleminae</taxon>
        <taxon>Lampsilini</taxon>
        <taxon>Potamilus</taxon>
    </lineage>
</organism>
<feature type="compositionally biased region" description="Basic and acidic residues" evidence="1">
    <location>
        <begin position="147"/>
        <end position="184"/>
    </location>
</feature>
<proteinExistence type="predicted"/>
<feature type="region of interest" description="Disordered" evidence="1">
    <location>
        <begin position="523"/>
        <end position="726"/>
    </location>
</feature>
<feature type="compositionally biased region" description="Polar residues" evidence="1">
    <location>
        <begin position="700"/>
        <end position="712"/>
    </location>
</feature>
<dbReference type="Proteomes" id="UP001195483">
    <property type="component" value="Unassembled WGS sequence"/>
</dbReference>
<comment type="caution">
    <text evidence="2">The sequence shown here is derived from an EMBL/GenBank/DDBJ whole genome shotgun (WGS) entry which is preliminary data.</text>
</comment>
<evidence type="ECO:0000313" key="2">
    <source>
        <dbReference type="EMBL" id="KAK3592727.1"/>
    </source>
</evidence>
<gene>
    <name evidence="2" type="ORF">CHS0354_007729</name>
</gene>
<feature type="region of interest" description="Disordered" evidence="1">
    <location>
        <begin position="850"/>
        <end position="902"/>
    </location>
</feature>
<evidence type="ECO:0000256" key="1">
    <source>
        <dbReference type="SAM" id="MobiDB-lite"/>
    </source>
</evidence>
<reference evidence="2" key="1">
    <citation type="journal article" date="2021" name="Genome Biol. Evol.">
        <title>A High-Quality Reference Genome for a Parasitic Bivalve with Doubly Uniparental Inheritance (Bivalvia: Unionida).</title>
        <authorList>
            <person name="Smith C.H."/>
        </authorList>
    </citation>
    <scope>NUCLEOTIDE SEQUENCE</scope>
    <source>
        <strain evidence="2">CHS0354</strain>
    </source>
</reference>
<feature type="compositionally biased region" description="Basic and acidic residues" evidence="1">
    <location>
        <begin position="318"/>
        <end position="341"/>
    </location>
</feature>
<sequence length="902" mass="100759">MRSKGRISRRDKHEKNKARNSVTEENVERVEEKRDVARMDKLEEENAMTSNLKSVEQADEGFPADLDVDAIPEKKASSNFMSEVNTINESGVQDEKSRKAMSKTQLEQENEDKEVTSIRHRSEKEINSGKDEEQTLEDAKGPIMEIISRKDGNENKDRENGEPSKRRESRKEIEDAEKSLDGNEAKLQVKNNVEVLSDQVSPVVSKQKEPGVADIHEEEGKETRCKIKKKLNCTNVDQELKKLLQDEAYALVHDVIKRVMTDTKLMSELNPNKSSVSVEVPSDGKAVYERSTYGANDAEVKGDQARKESLEAVPGHDPTLEIKSEEGDLGKQNEKAADKPSEFSSIDVIHLSNETLSMTTGLGAVPVKVVDASPTIKRRKSVTFNTNITKIHLFAPDDEEYSSYQEKTPLRKFPGWQDDFVKNSSSSMKDSPPVEKLSSDTSHRKTLSHLADSETVLQPVNTATRKPDINYQAILEITQKFVSLLNENDLKRAKSVVSKAVKPVNKDEGLHKNKLDMVFQEDEKDKKGYEYEEEKEEEENISPVHKGPSKYPGDGNLNMRGSDVGQDDGHHATIPSGHSDPICPKEQENFEMTTGQPGSIQAESSVQYPISSKSREPCDGTVPDRNTTLPLDYVRDDQLGMYHGSTSLEEEAQQRETDEGQNGRELWKTNLPPPLPKPDLLAPNPFPRRGNSLPVVRGPPSQTSMQATTISSHGRIKGKSNSLSKTPISDIHDLAKESARIPTTMPSISRPFDPIQGRKLGEAHDVLFLPPSLPKPPLKNNFKEILAPINGRSPSPVLHDVLLRGNVPRSYPIPKPPPLPRQAWSERNVIYGVKSGAWGIDSRTMTPHEEEPYIHYPHPPTTPGPTIHQPHPPSTPITSASSSSHLRKRYKLRDPNVPRFND</sequence>
<dbReference type="EMBL" id="JAEAOA010000526">
    <property type="protein sequence ID" value="KAK3592727.1"/>
    <property type="molecule type" value="Genomic_DNA"/>
</dbReference>
<feature type="compositionally biased region" description="Basic and acidic residues" evidence="1">
    <location>
        <begin position="892"/>
        <end position="902"/>
    </location>
</feature>
<feature type="compositionally biased region" description="Basic and acidic residues" evidence="1">
    <location>
        <begin position="26"/>
        <end position="41"/>
    </location>
</feature>
<feature type="compositionally biased region" description="Basic residues" evidence="1">
    <location>
        <begin position="1"/>
        <end position="18"/>
    </location>
</feature>
<keyword evidence="3" id="KW-1185">Reference proteome</keyword>
<dbReference type="AlphaFoldDB" id="A0AAE0VXD9"/>
<name>A0AAE0VXD9_9BIVA</name>
<reference evidence="2" key="2">
    <citation type="journal article" date="2021" name="Genome Biol. Evol.">
        <title>Developing a high-quality reference genome for a parasitic bivalve with doubly uniparental inheritance (Bivalvia: Unionida).</title>
        <authorList>
            <person name="Smith C.H."/>
        </authorList>
    </citation>
    <scope>NUCLEOTIDE SEQUENCE</scope>
    <source>
        <strain evidence="2">CHS0354</strain>
        <tissue evidence="2">Mantle</tissue>
    </source>
</reference>
<reference evidence="2" key="3">
    <citation type="submission" date="2023-05" db="EMBL/GenBank/DDBJ databases">
        <authorList>
            <person name="Smith C.H."/>
        </authorList>
    </citation>
    <scope>NUCLEOTIDE SEQUENCE</scope>
    <source>
        <strain evidence="2">CHS0354</strain>
        <tissue evidence="2">Mantle</tissue>
    </source>
</reference>
<feature type="compositionally biased region" description="Acidic residues" evidence="1">
    <location>
        <begin position="531"/>
        <end position="540"/>
    </location>
</feature>
<accession>A0AAE0VXD9</accession>
<feature type="region of interest" description="Disordered" evidence="1">
    <location>
        <begin position="294"/>
        <end position="341"/>
    </location>
</feature>
<feature type="region of interest" description="Disordered" evidence="1">
    <location>
        <begin position="1"/>
        <end position="64"/>
    </location>
</feature>
<feature type="compositionally biased region" description="Basic and acidic residues" evidence="1">
    <location>
        <begin position="113"/>
        <end position="140"/>
    </location>
</feature>
<evidence type="ECO:0000313" key="3">
    <source>
        <dbReference type="Proteomes" id="UP001195483"/>
    </source>
</evidence>
<protein>
    <submittedName>
        <fullName evidence="2">Uncharacterized protein</fullName>
    </submittedName>
</protein>
<feature type="compositionally biased region" description="Basic and acidic residues" evidence="1">
    <location>
        <begin position="652"/>
        <end position="667"/>
    </location>
</feature>
<feature type="compositionally biased region" description="Polar residues" evidence="1">
    <location>
        <begin position="590"/>
        <end position="612"/>
    </location>
</feature>
<feature type="region of interest" description="Disordered" evidence="1">
    <location>
        <begin position="421"/>
        <end position="441"/>
    </location>
</feature>
<feature type="compositionally biased region" description="Basic and acidic residues" evidence="1">
    <location>
        <begin position="298"/>
        <end position="310"/>
    </location>
</feature>
<feature type="compositionally biased region" description="Polar residues" evidence="1">
    <location>
        <begin position="77"/>
        <end position="91"/>
    </location>
</feature>